<name>A0A9Q1CJV3_HOLLE</name>
<feature type="compositionally biased region" description="Acidic residues" evidence="5">
    <location>
        <begin position="30"/>
        <end position="39"/>
    </location>
</feature>
<comment type="similarity">
    <text evidence="2">Belongs to the Rab3-GAP regulatory subunit family.</text>
</comment>
<keyword evidence="4" id="KW-0963">Cytoplasm</keyword>
<dbReference type="GO" id="GO:0005096">
    <property type="term" value="F:GTPase activator activity"/>
    <property type="evidence" value="ECO:0007669"/>
    <property type="project" value="UniProtKB-KW"/>
</dbReference>
<feature type="region of interest" description="Disordered" evidence="5">
    <location>
        <begin position="739"/>
        <end position="797"/>
    </location>
</feature>
<evidence type="ECO:0000313" key="9">
    <source>
        <dbReference type="Proteomes" id="UP001152320"/>
    </source>
</evidence>
<organism evidence="8 9">
    <name type="scientific">Holothuria leucospilota</name>
    <name type="common">Black long sea cucumber</name>
    <name type="synonym">Mertensiothuria leucospilota</name>
    <dbReference type="NCBI Taxonomy" id="206669"/>
    <lineage>
        <taxon>Eukaryota</taxon>
        <taxon>Metazoa</taxon>
        <taxon>Echinodermata</taxon>
        <taxon>Eleutherozoa</taxon>
        <taxon>Echinozoa</taxon>
        <taxon>Holothuroidea</taxon>
        <taxon>Aspidochirotacea</taxon>
        <taxon>Aspidochirotida</taxon>
        <taxon>Holothuriidae</taxon>
        <taxon>Holothuria</taxon>
    </lineage>
</organism>
<dbReference type="PANTHER" id="PTHR12472">
    <property type="entry name" value="RAB3-GAP REGULATORY DOMAIN"/>
    <property type="match status" value="1"/>
</dbReference>
<dbReference type="InterPro" id="IPR026059">
    <property type="entry name" value="Rab3GAP2"/>
</dbReference>
<dbReference type="Pfam" id="PF14655">
    <property type="entry name" value="RAB3GAP2_N"/>
    <property type="match status" value="1"/>
</dbReference>
<sequence length="1500" mass="167986">MTCVLSNVGSFQDVSSVRKFIFPSSHEPGEVEPENEGWEETTWADWEDENEEDADTQSEEPTDSPPVLAESWFQECIISLSPANDVLVVAFEERAVFLQQKWDPEAKDGTDCKYQIIFKGSLNQEDSECITSVMCIPLASQKRSSHGAPDWTCVVVGFTTGYIRIYTEGGSLLLSQLLHEDPVLKLKCRTLDMPRFPGLAEQQEELTILYPSALVTIDGFSLFQSLRACRNQLARAAAGGVDAIKPPPLVYKKWGLQNQDAIVDHVSTGLVTPCSFDQLHTASVLGGFKASVKSSPPVSTRYITAGAGPFVGFYYALDGTSQPLLSEVAMAVASKLKSALFSAASGWLGLGGKQKQPEEQSNQKARPKVEPATSLPIRFGLPDLRRHGDSISLAPGLNLAVTTDSFGRIVLLDVNKCIAVRMWKGYRDAQCGWIQVREEQHPDKSSGSKTDGMKQSLRRVALFLVIYAPRRGILEVWNTQQGPRVAAFNVPKSCKLLSPGYGVMGLNNLAIQDSRYRPSVLQCCLLETSGLVRSIQVPFHLALSDKNSRRAHDLHLMKKLSSLIHHRKSLNEPFSISVMPLLKEFKMPVYKQQALDKVLSARDTPPSELLQIIERLKECMQSQSQDLDYENKCLLQYCHVQGELLTAFVEIQEQLKNAKKENQAEETTDEDLAGLLNFDTAKFLNLLVLVRNYSTVFKQTKVQFDLDIGLDTSHFLSCFKVAVTRTARRNLSETLRETVARELTEPSAKDKDEETEVDVKKEKDADNLDEETAASPPVREEGMKQEESQVDEVDQDKEDVASIETRVSLREDIAEEKIFALGTFLFRSCLLGQVSAESVLSSVQSLHISPTQLVKLLLQVWLQLEQELCRKISLATRQLHEILILILKQFEVTQRIGRKESTHLLNDIHNLLYETQHVGCGLISTVVVRSVHDKLPKPEKKIHQENVDEIVELGSPTTLELAPDWTRASSDVTFWERMSQQFEDIVCLSRLLHTSISKEAVTEICSHYPRHQDPEVGSVPPPNIEFIPSICLKKVLEGGRGIFSEMVAKWVSSHTIPPGFLTSSCEGHHLVTPAKKQKTDAESDKETEDEISNVRENFHSLCQRLPYSLEHDVLQAHSAWEYVVHWNKNAEVTYYLQHAVEHLRVIQNPLVQHGACSMLWHTFLVKRVSAAAFLMDKVGKAPKDRLCRRDAGMSDISLGRFLGVCCDVLEILYAVDAESSLTPIMEIEDLWQNIQGPSSLVELAVNQPETNPLLVDLHKQLCTVMWAIMAFQLKSVKVLGLFDFRSKAMFFKELSYAFKPSQAEPDLGLINLRREVLRKILTCAVEMLPPNYPPAGSDRPVDEDFSSPTPQPKPDRKHPSQTWPNRVYQLAESFSVETDTLKMHHVCELYRSGYDYLTQELLVTISSQTEMATQLMQILGQRLAQMVIVPGDAISVERQSRLPASLVAWLKTLSKMSLRCPNPPIQDTAHLAGQAVGLLPESHSQYPLALQLIEAVGNLT</sequence>
<keyword evidence="9" id="KW-1185">Reference proteome</keyword>
<protein>
    <submittedName>
        <fullName evidence="8">Rab3 GTPase-activating protein non-catalytic subunit</fullName>
    </submittedName>
</protein>
<feature type="region of interest" description="Disordered" evidence="5">
    <location>
        <begin position="25"/>
        <end position="65"/>
    </location>
</feature>
<dbReference type="OrthoDB" id="2019917at2759"/>
<proteinExistence type="inferred from homology"/>
<feature type="domain" description="Rab3GAP regulatory subunit C-terminal" evidence="7">
    <location>
        <begin position="852"/>
        <end position="1480"/>
    </location>
</feature>
<dbReference type="Pfam" id="PF14656">
    <property type="entry name" value="RAB3GAP2_C"/>
    <property type="match status" value="1"/>
</dbReference>
<dbReference type="EMBL" id="JAIZAY010000003">
    <property type="protein sequence ID" value="KAJ8045799.1"/>
    <property type="molecule type" value="Genomic_DNA"/>
</dbReference>
<evidence type="ECO:0000313" key="8">
    <source>
        <dbReference type="EMBL" id="KAJ8045799.1"/>
    </source>
</evidence>
<feature type="region of interest" description="Disordered" evidence="5">
    <location>
        <begin position="351"/>
        <end position="370"/>
    </location>
</feature>
<feature type="compositionally biased region" description="Basic and acidic residues" evidence="5">
    <location>
        <begin position="778"/>
        <end position="787"/>
    </location>
</feature>
<reference evidence="8" key="1">
    <citation type="submission" date="2021-10" db="EMBL/GenBank/DDBJ databases">
        <title>Tropical sea cucumber genome reveals ecological adaptation and Cuvierian tubules defense mechanism.</title>
        <authorList>
            <person name="Chen T."/>
        </authorList>
    </citation>
    <scope>NUCLEOTIDE SEQUENCE</scope>
    <source>
        <strain evidence="8">Nanhai2018</strain>
        <tissue evidence="8">Muscle</tissue>
    </source>
</reference>
<comment type="subcellular location">
    <subcellularLocation>
        <location evidence="1">Cytoplasm</location>
    </subcellularLocation>
</comment>
<dbReference type="InterPro" id="IPR032839">
    <property type="entry name" value="RAB3GAP_N"/>
</dbReference>
<evidence type="ECO:0000256" key="3">
    <source>
        <dbReference type="ARBA" id="ARBA00022468"/>
    </source>
</evidence>
<evidence type="ECO:0000256" key="2">
    <source>
        <dbReference type="ARBA" id="ARBA00008153"/>
    </source>
</evidence>
<evidence type="ECO:0000256" key="5">
    <source>
        <dbReference type="SAM" id="MobiDB-lite"/>
    </source>
</evidence>
<dbReference type="InterPro" id="IPR029257">
    <property type="entry name" value="RAB3GAP2_C"/>
</dbReference>
<dbReference type="PANTHER" id="PTHR12472:SF0">
    <property type="entry name" value="RAB3 GTPASE-ACTIVATING PROTEIN NON-CATALYTIC SUBUNIT"/>
    <property type="match status" value="1"/>
</dbReference>
<feature type="region of interest" description="Disordered" evidence="5">
    <location>
        <begin position="1331"/>
        <end position="1362"/>
    </location>
</feature>
<feature type="compositionally biased region" description="Acidic residues" evidence="5">
    <location>
        <begin position="45"/>
        <end position="62"/>
    </location>
</feature>
<comment type="caution">
    <text evidence="8">The sequence shown here is derived from an EMBL/GenBank/DDBJ whole genome shotgun (WGS) entry which is preliminary data.</text>
</comment>
<accession>A0A9Q1CJV3</accession>
<gene>
    <name evidence="8" type="ORF">HOLleu_08882</name>
</gene>
<dbReference type="Proteomes" id="UP001152320">
    <property type="component" value="Chromosome 3"/>
</dbReference>
<feature type="compositionally biased region" description="Acidic residues" evidence="5">
    <location>
        <begin position="788"/>
        <end position="797"/>
    </location>
</feature>
<evidence type="ECO:0000259" key="6">
    <source>
        <dbReference type="Pfam" id="PF14655"/>
    </source>
</evidence>
<evidence type="ECO:0000256" key="4">
    <source>
        <dbReference type="ARBA" id="ARBA00022490"/>
    </source>
</evidence>
<feature type="domain" description="Rab3-GAP regulatory subunit N-terminal" evidence="6">
    <location>
        <begin position="72"/>
        <end position="497"/>
    </location>
</feature>
<keyword evidence="3" id="KW-0343">GTPase activation</keyword>
<dbReference type="GO" id="GO:0005737">
    <property type="term" value="C:cytoplasm"/>
    <property type="evidence" value="ECO:0007669"/>
    <property type="project" value="UniProtKB-SubCell"/>
</dbReference>
<feature type="compositionally biased region" description="Basic and acidic residues" evidence="5">
    <location>
        <begin position="739"/>
        <end position="766"/>
    </location>
</feature>
<evidence type="ECO:0000256" key="1">
    <source>
        <dbReference type="ARBA" id="ARBA00004496"/>
    </source>
</evidence>
<evidence type="ECO:0000259" key="7">
    <source>
        <dbReference type="Pfam" id="PF14656"/>
    </source>
</evidence>